<gene>
    <name evidence="2" type="ordered locus">A9601_13951</name>
</gene>
<dbReference type="OrthoDB" id="9785185at2"/>
<dbReference type="STRING" id="146891.A9601_13951"/>
<dbReference type="PANTHER" id="PTHR43685:SF2">
    <property type="entry name" value="GLYCOSYLTRANSFERASE 2-LIKE DOMAIN-CONTAINING PROTEIN"/>
    <property type="match status" value="1"/>
</dbReference>
<dbReference type="CAZy" id="GT2">
    <property type="family name" value="Glycosyltransferase Family 2"/>
</dbReference>
<organism evidence="2 3">
    <name type="scientific">Prochlorococcus marinus (strain AS9601)</name>
    <dbReference type="NCBI Taxonomy" id="146891"/>
    <lineage>
        <taxon>Bacteria</taxon>
        <taxon>Bacillati</taxon>
        <taxon>Cyanobacteriota</taxon>
        <taxon>Cyanophyceae</taxon>
        <taxon>Synechococcales</taxon>
        <taxon>Prochlorococcaceae</taxon>
        <taxon>Prochlorococcus</taxon>
    </lineage>
</organism>
<protein>
    <submittedName>
        <fullName evidence="2">Putative glycosyl transferase</fullName>
    </submittedName>
</protein>
<sequence length="313" mass="36705">MLITIGITCFNAEDKIEKVIKNAIQQTWTKKEIIIIDDCSTDDSIKAINKFKSRNNIQIFKNKRNKGISFCRNKIVNQAKGRIIFFMDDDDISDLQRIDLQIKEIINSGYPNEKYIACTASMEREYRSGHKRTLIAMGSKGRLPKDDELANFLLFYEKKKGVDYGFGLPTCSMAITKECFEKVGLFDESLERVEDMDFSIRLSLNGIIFTSVKNILIHQESSSSNNKNYKNFLSEVKLIKKYSTYLKQNKLLWHALQWPYLRYYYFSKKFIRAFVVIVLLFIGNPRRTFIHIYKTGKSRLILDLKIFFKNFSR</sequence>
<evidence type="ECO:0000313" key="2">
    <source>
        <dbReference type="EMBL" id="ABM70679.1"/>
    </source>
</evidence>
<dbReference type="CDD" id="cd00761">
    <property type="entry name" value="Glyco_tranf_GTA_type"/>
    <property type="match status" value="1"/>
</dbReference>
<dbReference type="EMBL" id="CP000551">
    <property type="protein sequence ID" value="ABM70679.1"/>
    <property type="molecule type" value="Genomic_DNA"/>
</dbReference>
<dbReference type="Pfam" id="PF00535">
    <property type="entry name" value="Glycos_transf_2"/>
    <property type="match status" value="1"/>
</dbReference>
<name>A2BSB8_PROMS</name>
<dbReference type="HOGENOM" id="CLU_025996_0_9_3"/>
<dbReference type="InterPro" id="IPR029044">
    <property type="entry name" value="Nucleotide-diphossugar_trans"/>
</dbReference>
<feature type="domain" description="Glycosyltransferase 2-like" evidence="1">
    <location>
        <begin position="4"/>
        <end position="110"/>
    </location>
</feature>
<dbReference type="PANTHER" id="PTHR43685">
    <property type="entry name" value="GLYCOSYLTRANSFERASE"/>
    <property type="match status" value="1"/>
</dbReference>
<dbReference type="GO" id="GO:0016740">
    <property type="term" value="F:transferase activity"/>
    <property type="evidence" value="ECO:0007669"/>
    <property type="project" value="UniProtKB-KW"/>
</dbReference>
<dbReference type="eggNOG" id="COG1216">
    <property type="taxonomic scope" value="Bacteria"/>
</dbReference>
<dbReference type="Gene3D" id="3.90.550.10">
    <property type="entry name" value="Spore Coat Polysaccharide Biosynthesis Protein SpsA, Chain A"/>
    <property type="match status" value="1"/>
</dbReference>
<dbReference type="KEGG" id="pmb:A9601_13951"/>
<keyword evidence="2" id="KW-0808">Transferase</keyword>
<reference evidence="2 3" key="1">
    <citation type="journal article" date="2007" name="PLoS Genet.">
        <title>Patterns and implications of gene gain and loss in the evolution of Prochlorococcus.</title>
        <authorList>
            <person name="Kettler G.C."/>
            <person name="Martiny A.C."/>
            <person name="Huang K."/>
            <person name="Zucker J."/>
            <person name="Coleman M.L."/>
            <person name="Rodrigue S."/>
            <person name="Chen F."/>
            <person name="Lapidus A."/>
            <person name="Ferriera S."/>
            <person name="Johnson J."/>
            <person name="Steglich C."/>
            <person name="Church G.M."/>
            <person name="Richardson P."/>
            <person name="Chisholm S.W."/>
        </authorList>
    </citation>
    <scope>NUCLEOTIDE SEQUENCE [LARGE SCALE GENOMIC DNA]</scope>
    <source>
        <strain evidence="2 3">AS9601</strain>
    </source>
</reference>
<dbReference type="Proteomes" id="UP000002590">
    <property type="component" value="Chromosome"/>
</dbReference>
<dbReference type="InterPro" id="IPR001173">
    <property type="entry name" value="Glyco_trans_2-like"/>
</dbReference>
<proteinExistence type="predicted"/>
<dbReference type="SUPFAM" id="SSF53448">
    <property type="entry name" value="Nucleotide-diphospho-sugar transferases"/>
    <property type="match status" value="1"/>
</dbReference>
<dbReference type="AlphaFoldDB" id="A2BSB8"/>
<accession>A2BSB8</accession>
<evidence type="ECO:0000313" key="3">
    <source>
        <dbReference type="Proteomes" id="UP000002590"/>
    </source>
</evidence>
<dbReference type="RefSeq" id="WP_011818816.1">
    <property type="nucleotide sequence ID" value="NC_008816.1"/>
</dbReference>
<evidence type="ECO:0000259" key="1">
    <source>
        <dbReference type="Pfam" id="PF00535"/>
    </source>
</evidence>
<dbReference type="InterPro" id="IPR050834">
    <property type="entry name" value="Glycosyltransf_2"/>
</dbReference>